<evidence type="ECO:0000313" key="2">
    <source>
        <dbReference type="EMBL" id="SVA62524.1"/>
    </source>
</evidence>
<keyword evidence="1" id="KW-1133">Transmembrane helix</keyword>
<feature type="transmembrane region" description="Helical" evidence="1">
    <location>
        <begin position="251"/>
        <end position="269"/>
    </location>
</feature>
<feature type="transmembrane region" description="Helical" evidence="1">
    <location>
        <begin position="70"/>
        <end position="96"/>
    </location>
</feature>
<sequence>VFSLLNRFHNFIVLLILIVITLSCWFYTITGIGMNMSAWKMTLMNLNINNFSNSMDMNLQDDQYSNFLDLIFLFFMWFLMMIAMMLPSAIPFIMIFDKISYERKNNQYTYVPTINFAISYLLIWAIFSLFATIIHVLLEFYDMMNVSTLTVGNLFGALLFMLAGIYQMTPLKNSCLRYCRNPIELLSNEKIFDNLGSFYIGIKHGIFCVGCCWPLMLLLFYSGVMNILWIAGLSFYILIEKYIILGKKLNFLTGVILILFGFRIFFIYLF</sequence>
<evidence type="ECO:0008006" key="3">
    <source>
        <dbReference type="Google" id="ProtNLM"/>
    </source>
</evidence>
<feature type="transmembrane region" description="Helical" evidence="1">
    <location>
        <begin position="144"/>
        <end position="166"/>
    </location>
</feature>
<accession>A0A381XCQ7</accession>
<gene>
    <name evidence="2" type="ORF">METZ01_LOCUS115378</name>
</gene>
<feature type="transmembrane region" description="Helical" evidence="1">
    <location>
        <begin position="227"/>
        <end position="244"/>
    </location>
</feature>
<keyword evidence="1" id="KW-0812">Transmembrane</keyword>
<dbReference type="EMBL" id="UINC01014702">
    <property type="protein sequence ID" value="SVA62524.1"/>
    <property type="molecule type" value="Genomic_DNA"/>
</dbReference>
<dbReference type="AlphaFoldDB" id="A0A381XCQ7"/>
<protein>
    <recommendedName>
        <fullName evidence="3">DUF2182 domain-containing protein</fullName>
    </recommendedName>
</protein>
<reference evidence="2" key="1">
    <citation type="submission" date="2018-05" db="EMBL/GenBank/DDBJ databases">
        <authorList>
            <person name="Lanie J.A."/>
            <person name="Ng W.-L."/>
            <person name="Kazmierczak K.M."/>
            <person name="Andrzejewski T.M."/>
            <person name="Davidsen T.M."/>
            <person name="Wayne K.J."/>
            <person name="Tettelin H."/>
            <person name="Glass J.I."/>
            <person name="Rusch D."/>
            <person name="Podicherti R."/>
            <person name="Tsui H.-C.T."/>
            <person name="Winkler M.E."/>
        </authorList>
    </citation>
    <scope>NUCLEOTIDE SEQUENCE</scope>
</reference>
<feature type="transmembrane region" description="Helical" evidence="1">
    <location>
        <begin position="12"/>
        <end position="34"/>
    </location>
</feature>
<keyword evidence="1" id="KW-0472">Membrane</keyword>
<dbReference type="InterPro" id="IPR018688">
    <property type="entry name" value="PpoB2-like"/>
</dbReference>
<dbReference type="Pfam" id="PF09948">
    <property type="entry name" value="PpoB2"/>
    <property type="match status" value="1"/>
</dbReference>
<evidence type="ECO:0000256" key="1">
    <source>
        <dbReference type="SAM" id="Phobius"/>
    </source>
</evidence>
<proteinExistence type="predicted"/>
<name>A0A381XCQ7_9ZZZZ</name>
<organism evidence="2">
    <name type="scientific">marine metagenome</name>
    <dbReference type="NCBI Taxonomy" id="408172"/>
    <lineage>
        <taxon>unclassified sequences</taxon>
        <taxon>metagenomes</taxon>
        <taxon>ecological metagenomes</taxon>
    </lineage>
</organism>
<feature type="transmembrane region" description="Helical" evidence="1">
    <location>
        <begin position="117"/>
        <end position="138"/>
    </location>
</feature>
<feature type="non-terminal residue" evidence="2">
    <location>
        <position position="1"/>
    </location>
</feature>